<feature type="transmembrane region" description="Helical" evidence="8">
    <location>
        <begin position="229"/>
        <end position="248"/>
    </location>
</feature>
<dbReference type="AlphaFoldDB" id="A0ABC8RC35"/>
<name>A0ABC8RC35_9AQUA</name>
<gene>
    <name evidence="10" type="ORF">ILEXP_LOCUS10203</name>
</gene>
<dbReference type="InterPro" id="IPR026961">
    <property type="entry name" value="PGG_dom"/>
</dbReference>
<evidence type="ECO:0000256" key="3">
    <source>
        <dbReference type="ARBA" id="ARBA00022737"/>
    </source>
</evidence>
<evidence type="ECO:0000256" key="5">
    <source>
        <dbReference type="ARBA" id="ARBA00023043"/>
    </source>
</evidence>
<proteinExistence type="predicted"/>
<dbReference type="Gene3D" id="1.25.40.20">
    <property type="entry name" value="Ankyrin repeat-containing domain"/>
    <property type="match status" value="1"/>
</dbReference>
<dbReference type="Proteomes" id="UP001642360">
    <property type="component" value="Unassembled WGS sequence"/>
</dbReference>
<keyword evidence="11" id="KW-1185">Reference proteome</keyword>
<reference evidence="10 11" key="1">
    <citation type="submission" date="2024-02" db="EMBL/GenBank/DDBJ databases">
        <authorList>
            <person name="Vignale AGUSTIN F."/>
            <person name="Sosa J E."/>
            <person name="Modenutti C."/>
        </authorList>
    </citation>
    <scope>NUCLEOTIDE SEQUENCE [LARGE SCALE GENOMIC DNA]</scope>
</reference>
<dbReference type="PANTHER" id="PTHR24186">
    <property type="entry name" value="PROTEIN PHOSPHATASE 1 REGULATORY SUBUNIT"/>
    <property type="match status" value="1"/>
</dbReference>
<dbReference type="EMBL" id="CAUOFW020001232">
    <property type="protein sequence ID" value="CAK9142520.1"/>
    <property type="molecule type" value="Genomic_DNA"/>
</dbReference>
<dbReference type="Pfam" id="PF13962">
    <property type="entry name" value="PGG"/>
    <property type="match status" value="1"/>
</dbReference>
<evidence type="ECO:0000256" key="2">
    <source>
        <dbReference type="ARBA" id="ARBA00022692"/>
    </source>
</evidence>
<evidence type="ECO:0000256" key="4">
    <source>
        <dbReference type="ARBA" id="ARBA00022989"/>
    </source>
</evidence>
<keyword evidence="2 8" id="KW-0812">Transmembrane</keyword>
<comment type="subcellular location">
    <subcellularLocation>
        <location evidence="1">Membrane</location>
        <topology evidence="1">Multi-pass membrane protein</topology>
    </subcellularLocation>
</comment>
<feature type="compositionally biased region" description="Polar residues" evidence="7">
    <location>
        <begin position="153"/>
        <end position="164"/>
    </location>
</feature>
<evidence type="ECO:0000313" key="10">
    <source>
        <dbReference type="EMBL" id="CAK9142520.1"/>
    </source>
</evidence>
<feature type="transmembrane region" description="Helical" evidence="8">
    <location>
        <begin position="201"/>
        <end position="220"/>
    </location>
</feature>
<organism evidence="10 11">
    <name type="scientific">Ilex paraguariensis</name>
    <name type="common">yerba mate</name>
    <dbReference type="NCBI Taxonomy" id="185542"/>
    <lineage>
        <taxon>Eukaryota</taxon>
        <taxon>Viridiplantae</taxon>
        <taxon>Streptophyta</taxon>
        <taxon>Embryophyta</taxon>
        <taxon>Tracheophyta</taxon>
        <taxon>Spermatophyta</taxon>
        <taxon>Magnoliopsida</taxon>
        <taxon>eudicotyledons</taxon>
        <taxon>Gunneridae</taxon>
        <taxon>Pentapetalae</taxon>
        <taxon>asterids</taxon>
        <taxon>campanulids</taxon>
        <taxon>Aquifoliales</taxon>
        <taxon>Aquifoliaceae</taxon>
        <taxon>Ilex</taxon>
    </lineage>
</organism>
<keyword evidence="5" id="KW-0040">ANK repeat</keyword>
<accession>A0ABC8RC35</accession>
<dbReference type="GO" id="GO:0016020">
    <property type="term" value="C:membrane"/>
    <property type="evidence" value="ECO:0007669"/>
    <property type="project" value="UniProtKB-SubCell"/>
</dbReference>
<feature type="transmembrane region" description="Helical" evidence="8">
    <location>
        <begin position="254"/>
        <end position="271"/>
    </location>
</feature>
<evidence type="ECO:0000313" key="11">
    <source>
        <dbReference type="Proteomes" id="UP001642360"/>
    </source>
</evidence>
<feature type="domain" description="PGG" evidence="9">
    <location>
        <begin position="130"/>
        <end position="239"/>
    </location>
</feature>
<dbReference type="PANTHER" id="PTHR24186:SF37">
    <property type="entry name" value="PGG DOMAIN-CONTAINING PROTEIN"/>
    <property type="match status" value="1"/>
</dbReference>
<comment type="caution">
    <text evidence="10">The sequence shown here is derived from an EMBL/GenBank/DDBJ whole genome shotgun (WGS) entry which is preliminary data.</text>
</comment>
<evidence type="ECO:0000256" key="6">
    <source>
        <dbReference type="ARBA" id="ARBA00023136"/>
    </source>
</evidence>
<evidence type="ECO:0000259" key="9">
    <source>
        <dbReference type="Pfam" id="PF13962"/>
    </source>
</evidence>
<keyword evidence="4 8" id="KW-1133">Transmembrane helix</keyword>
<evidence type="ECO:0000256" key="8">
    <source>
        <dbReference type="SAM" id="Phobius"/>
    </source>
</evidence>
<evidence type="ECO:0000256" key="1">
    <source>
        <dbReference type="ARBA" id="ARBA00004141"/>
    </source>
</evidence>
<keyword evidence="6 8" id="KW-0472">Membrane</keyword>
<evidence type="ECO:0000256" key="7">
    <source>
        <dbReference type="SAM" id="MobiDB-lite"/>
    </source>
</evidence>
<feature type="region of interest" description="Disordered" evidence="7">
    <location>
        <begin position="153"/>
        <end position="175"/>
    </location>
</feature>
<sequence length="291" mass="31807">MEAIINSGDSDGNAVLHLAASRKQLDTMGFMLSNNNTISGVLEVNAKNLKGLTAMDILDIVMESPKDLHLKEILQRAGAFAAQHANAVSATSYLQHFTGTGQAQHELQSKTSSKDWFKYFKFQGQRYSPTEARNALLVVSTLIATVTFQAVTNPPTNQSNSDSKAPNAPGPSSHGAEMPAATVIGAITSAIFGSHATTLCFLFANTLGFTASLTIIIYLTGGFPFRRELLISIFSMMFAYGFSVSKISKEASTYVFQGIAFTIPFFVRWLPRWGRKVWKCRHKLSLIRGRP</sequence>
<dbReference type="InterPro" id="IPR036770">
    <property type="entry name" value="Ankyrin_rpt-contain_sf"/>
</dbReference>
<protein>
    <recommendedName>
        <fullName evidence="9">PGG domain-containing protein</fullName>
    </recommendedName>
</protein>
<dbReference type="SUPFAM" id="SSF48403">
    <property type="entry name" value="Ankyrin repeat"/>
    <property type="match status" value="1"/>
</dbReference>
<keyword evidence="3" id="KW-0677">Repeat</keyword>